<dbReference type="PATRIC" id="fig|243231.5.peg.3012"/>
<dbReference type="InterPro" id="IPR006129">
    <property type="entry name" value="AdhesinB"/>
</dbReference>
<dbReference type="CDD" id="cd01017">
    <property type="entry name" value="AdcA"/>
    <property type="match status" value="1"/>
</dbReference>
<protein>
    <submittedName>
        <fullName evidence="5">Periplasmic divalent manganese/zinc-binding lipoprotein</fullName>
    </submittedName>
</protein>
<evidence type="ECO:0000256" key="4">
    <source>
        <dbReference type="RuleBase" id="RU003512"/>
    </source>
</evidence>
<dbReference type="EMBL" id="AE017180">
    <property type="protein sequence ID" value="AAR36378.1"/>
    <property type="molecule type" value="Genomic_DNA"/>
</dbReference>
<dbReference type="EnsemblBacteria" id="AAR36378">
    <property type="protein sequence ID" value="AAR36378"/>
    <property type="gene ID" value="GSU2986"/>
</dbReference>
<accession>Q748L5</accession>
<reference evidence="5 6" key="1">
    <citation type="journal article" date="2003" name="Science">
        <title>Genome of Geobacter sulfurreducens: metal reduction in subsurface environments.</title>
        <authorList>
            <person name="Methe B.A."/>
            <person name="Nelson K.E."/>
            <person name="Eisen J.A."/>
            <person name="Paulsen I.T."/>
            <person name="Nelson W."/>
            <person name="Heidelberg J.F."/>
            <person name="Wu D."/>
            <person name="Wu M."/>
            <person name="Ward N."/>
            <person name="Beanan M.J."/>
            <person name="Dodson R.J."/>
            <person name="Madupu R."/>
            <person name="Brinkac L.M."/>
            <person name="Daugherty S.C."/>
            <person name="DeBoy R.T."/>
            <person name="Durkin A.S."/>
            <person name="Gwinn M."/>
            <person name="Kolonay J.F."/>
            <person name="Sullivan S.A."/>
            <person name="Haft D.H."/>
            <person name="Selengut J."/>
            <person name="Davidsen T.M."/>
            <person name="Zafar N."/>
            <person name="White O."/>
            <person name="Tran B."/>
            <person name="Romero C."/>
            <person name="Forberger H.A."/>
            <person name="Weidman J."/>
            <person name="Khouri H."/>
            <person name="Feldblyum T.V."/>
            <person name="Utterback T.R."/>
            <person name="Van Aken S.E."/>
            <person name="Lovley D.R."/>
            <person name="Fraser C.M."/>
        </authorList>
    </citation>
    <scope>NUCLEOTIDE SEQUENCE [LARGE SCALE GENOMIC DNA]</scope>
    <source>
        <strain evidence="6">ATCC 51573 / DSM 12127 / PCA</strain>
    </source>
</reference>
<evidence type="ECO:0000313" key="5">
    <source>
        <dbReference type="EMBL" id="AAR36378.1"/>
    </source>
</evidence>
<dbReference type="PANTHER" id="PTHR42953:SF3">
    <property type="entry name" value="HIGH-AFFINITY ZINC UPTAKE SYSTEM PROTEIN ZNUA"/>
    <property type="match status" value="1"/>
</dbReference>
<dbReference type="InterPro" id="IPR006127">
    <property type="entry name" value="ZnuA-like"/>
</dbReference>
<dbReference type="AlphaFoldDB" id="Q748L5"/>
<sequence length="326" mass="35264">MMGSVRILALGVLCALAIVLVGCSKKDEGRTPAAHAGMSVVTTLFPLYDFARNVAGDRAEVTLLLPPGMEPHSFEPRPEDIVRVSRASLFVYTNRAMEPWAADILKGVGGGGPTVVDASRGARLLAAAGIHEHGDHHNEGDHHDGPHDETRMDPHLWLDFANAQRMVDNIAAGMAERDPANREAYLANAAAYKAKLAHLDERYRQGLASCSSRTVVHGGHFAFGYLAARYGLRYEAAFAASADAEPTPAKLAALVKRIRTEGVRTIYTEELIDPRTAETIARETGAAILPLNGAHTVSRDDLARGVTFISLMEKNLENLRKGLQCR</sequence>
<comment type="similarity">
    <text evidence="1 4">Belongs to the bacterial solute-binding protein 9 family.</text>
</comment>
<evidence type="ECO:0000256" key="3">
    <source>
        <dbReference type="ARBA" id="ARBA00022729"/>
    </source>
</evidence>
<dbReference type="PROSITE" id="PS51257">
    <property type="entry name" value="PROKAR_LIPOPROTEIN"/>
    <property type="match status" value="1"/>
</dbReference>
<reference evidence="5 6" key="2">
    <citation type="journal article" date="2012" name="BMC Genomics">
        <title>Comparative genomic analysis of Geobacter sulfurreducens KN400, a strain with enhanced capacity for extracellular electron transfer and electricity production.</title>
        <authorList>
            <person name="Butler J.E."/>
            <person name="Young N.D."/>
            <person name="Aklujkar M."/>
            <person name="Lovley D.R."/>
        </authorList>
    </citation>
    <scope>NUCLEOTIDE SEQUENCE [LARGE SCALE GENOMIC DNA]</scope>
    <source>
        <strain evidence="6">ATCC 51573 / DSM 12127 / PCA</strain>
    </source>
</reference>
<gene>
    <name evidence="5" type="primary">acdA</name>
    <name evidence="5" type="ordered locus">GSU2986</name>
</gene>
<dbReference type="eggNOG" id="COG0803">
    <property type="taxonomic scope" value="Bacteria"/>
</dbReference>
<dbReference type="Proteomes" id="UP000000577">
    <property type="component" value="Chromosome"/>
</dbReference>
<evidence type="ECO:0000256" key="2">
    <source>
        <dbReference type="ARBA" id="ARBA00022448"/>
    </source>
</evidence>
<dbReference type="HOGENOM" id="CLU_016838_1_0_7"/>
<dbReference type="InterPro" id="IPR006128">
    <property type="entry name" value="Lipoprotein_PsaA-like"/>
</dbReference>
<dbReference type="KEGG" id="gsu:GSU2986"/>
<organism evidence="5 6">
    <name type="scientific">Geobacter sulfurreducens (strain ATCC 51573 / DSM 12127 / PCA)</name>
    <dbReference type="NCBI Taxonomy" id="243231"/>
    <lineage>
        <taxon>Bacteria</taxon>
        <taxon>Pseudomonadati</taxon>
        <taxon>Thermodesulfobacteriota</taxon>
        <taxon>Desulfuromonadia</taxon>
        <taxon>Geobacterales</taxon>
        <taxon>Geobacteraceae</taxon>
        <taxon>Geobacter</taxon>
    </lineage>
</organism>
<proteinExistence type="inferred from homology"/>
<keyword evidence="5" id="KW-0449">Lipoprotein</keyword>
<name>Q748L5_GEOSL</name>
<dbReference type="RefSeq" id="WP_010943615.1">
    <property type="nucleotide sequence ID" value="NC_002939.5"/>
</dbReference>
<dbReference type="PANTHER" id="PTHR42953">
    <property type="entry name" value="HIGH-AFFINITY ZINC UPTAKE SYSTEM PROTEIN ZNUA-RELATED"/>
    <property type="match status" value="1"/>
</dbReference>
<keyword evidence="2 4" id="KW-0813">Transport</keyword>
<evidence type="ECO:0000256" key="1">
    <source>
        <dbReference type="ARBA" id="ARBA00011028"/>
    </source>
</evidence>
<keyword evidence="6" id="KW-1185">Reference proteome</keyword>
<dbReference type="Gene3D" id="3.40.50.1980">
    <property type="entry name" value="Nitrogenase molybdenum iron protein domain"/>
    <property type="match status" value="2"/>
</dbReference>
<dbReference type="InParanoid" id="Q748L5"/>
<keyword evidence="3" id="KW-0732">Signal</keyword>
<dbReference type="GO" id="GO:0006829">
    <property type="term" value="P:zinc ion transport"/>
    <property type="evidence" value="ECO:0000318"/>
    <property type="project" value="GO_Central"/>
</dbReference>
<dbReference type="OrthoDB" id="9810636at2"/>
<dbReference type="PRINTS" id="PR00690">
    <property type="entry name" value="ADHESNFAMILY"/>
</dbReference>
<dbReference type="STRING" id="243231.GSU2986"/>
<dbReference type="Pfam" id="PF01297">
    <property type="entry name" value="ZnuA"/>
    <property type="match status" value="1"/>
</dbReference>
<dbReference type="GO" id="GO:0046872">
    <property type="term" value="F:metal ion binding"/>
    <property type="evidence" value="ECO:0007669"/>
    <property type="project" value="InterPro"/>
</dbReference>
<evidence type="ECO:0000313" key="6">
    <source>
        <dbReference type="Proteomes" id="UP000000577"/>
    </source>
</evidence>
<dbReference type="SUPFAM" id="SSF53807">
    <property type="entry name" value="Helical backbone' metal receptor"/>
    <property type="match status" value="1"/>
</dbReference>
<dbReference type="GO" id="GO:0007155">
    <property type="term" value="P:cell adhesion"/>
    <property type="evidence" value="ECO:0007669"/>
    <property type="project" value="InterPro"/>
</dbReference>
<dbReference type="SMR" id="Q748L5"/>
<dbReference type="PRINTS" id="PR00691">
    <property type="entry name" value="ADHESINB"/>
</dbReference>
<dbReference type="FunCoup" id="Q748L5">
    <property type="interactions" value="169"/>
</dbReference>
<dbReference type="InterPro" id="IPR050492">
    <property type="entry name" value="Bact_metal-bind_prot9"/>
</dbReference>